<dbReference type="Proteomes" id="UP001054945">
    <property type="component" value="Unassembled WGS sequence"/>
</dbReference>
<comment type="subcellular location">
    <subcellularLocation>
        <location evidence="2">Cytoplasm</location>
        <location evidence="2">Cytoskeleton</location>
        <location evidence="2">Cilium axoneme</location>
    </subcellularLocation>
</comment>
<dbReference type="PANTHER" id="PTHR31078:SF1">
    <property type="entry name" value="CILIA- AND FLAGELLA-ASSOCIATED PROTEIN 300"/>
    <property type="match status" value="1"/>
</dbReference>
<proteinExistence type="inferred from homology"/>
<dbReference type="InterPro" id="IPR029416">
    <property type="entry name" value="CFAP300"/>
</dbReference>
<evidence type="ECO:0000256" key="7">
    <source>
        <dbReference type="ARBA" id="ARBA00023273"/>
    </source>
</evidence>
<gene>
    <name evidence="8" type="primary">CK070_0</name>
    <name evidence="8" type="ORF">CEXT_104361</name>
</gene>
<keyword evidence="7" id="KW-0966">Cell projection</keyword>
<keyword evidence="9" id="KW-1185">Reference proteome</keyword>
<evidence type="ECO:0000256" key="4">
    <source>
        <dbReference type="ARBA" id="ARBA00022174"/>
    </source>
</evidence>
<evidence type="ECO:0000256" key="3">
    <source>
        <dbReference type="ARBA" id="ARBA00009205"/>
    </source>
</evidence>
<evidence type="ECO:0000256" key="1">
    <source>
        <dbReference type="ARBA" id="ARBA00002404"/>
    </source>
</evidence>
<keyword evidence="5" id="KW-0963">Cytoplasm</keyword>
<reference evidence="8 9" key="1">
    <citation type="submission" date="2021-06" db="EMBL/GenBank/DDBJ databases">
        <title>Caerostris extrusa draft genome.</title>
        <authorList>
            <person name="Kono N."/>
            <person name="Arakawa K."/>
        </authorList>
    </citation>
    <scope>NUCLEOTIDE SEQUENCE [LARGE SCALE GENOMIC DNA]</scope>
</reference>
<keyword evidence="6" id="KW-0206">Cytoskeleton</keyword>
<keyword evidence="8" id="KW-0969">Cilium</keyword>
<dbReference type="Pfam" id="PF14926">
    <property type="entry name" value="CFAP300"/>
    <property type="match status" value="1"/>
</dbReference>
<evidence type="ECO:0000313" key="8">
    <source>
        <dbReference type="EMBL" id="GIY68854.1"/>
    </source>
</evidence>
<evidence type="ECO:0000256" key="5">
    <source>
        <dbReference type="ARBA" id="ARBA00022490"/>
    </source>
</evidence>
<comment type="similarity">
    <text evidence="3">Belongs to the CFAP300 family.</text>
</comment>
<accession>A0AAV4VGU5</accession>
<dbReference type="AlphaFoldDB" id="A0AAV4VGU5"/>
<organism evidence="8 9">
    <name type="scientific">Caerostris extrusa</name>
    <name type="common">Bark spider</name>
    <name type="synonym">Caerostris bankana</name>
    <dbReference type="NCBI Taxonomy" id="172846"/>
    <lineage>
        <taxon>Eukaryota</taxon>
        <taxon>Metazoa</taxon>
        <taxon>Ecdysozoa</taxon>
        <taxon>Arthropoda</taxon>
        <taxon>Chelicerata</taxon>
        <taxon>Arachnida</taxon>
        <taxon>Araneae</taxon>
        <taxon>Araneomorphae</taxon>
        <taxon>Entelegynae</taxon>
        <taxon>Araneoidea</taxon>
        <taxon>Araneidae</taxon>
        <taxon>Caerostris</taxon>
    </lineage>
</organism>
<evidence type="ECO:0000313" key="9">
    <source>
        <dbReference type="Proteomes" id="UP001054945"/>
    </source>
</evidence>
<comment type="function">
    <text evidence="1">Cilium- and flagellum-specific protein that plays a role in axonemal structure organization and motility. May play a role in outer and inner dynein arm assembly.</text>
</comment>
<name>A0AAV4VGU5_CAEEX</name>
<dbReference type="PANTHER" id="PTHR31078">
    <property type="entry name" value="CILIA- AND FLAGELLA-ASSOCIATED PROTEIN 300"/>
    <property type="match status" value="1"/>
</dbReference>
<protein>
    <recommendedName>
        <fullName evidence="4">Cilia- and flagella-associated protein 300</fullName>
    </recommendedName>
</protein>
<dbReference type="EMBL" id="BPLR01014455">
    <property type="protein sequence ID" value="GIY68854.1"/>
    <property type="molecule type" value="Genomic_DNA"/>
</dbReference>
<comment type="caution">
    <text evidence="8">The sequence shown here is derived from an EMBL/GenBank/DDBJ whole genome shotgun (WGS) entry which is preliminary data.</text>
</comment>
<evidence type="ECO:0000256" key="6">
    <source>
        <dbReference type="ARBA" id="ARBA00023212"/>
    </source>
</evidence>
<dbReference type="GO" id="GO:0005930">
    <property type="term" value="C:axoneme"/>
    <property type="evidence" value="ECO:0007669"/>
    <property type="project" value="UniProtKB-SubCell"/>
</dbReference>
<keyword evidence="8" id="KW-0282">Flagellum</keyword>
<sequence>MSSLNHCFHHYSGRKAFLQSKAVLNDLGCQTLVSSNIEGGKEISVKIEKVPCSILSTDIFDRIYERGIVLQDGTIRKCFEEYINDIVVADELRNMLLIKESDNYDLYSEERELNFCSRSFNIFVLEIDDIPFFPTHKQHEQDFMYAVLNPLLKEITILHHVW</sequence>
<evidence type="ECO:0000256" key="2">
    <source>
        <dbReference type="ARBA" id="ARBA00004430"/>
    </source>
</evidence>